<dbReference type="InterPro" id="IPR037257">
    <property type="entry name" value="T2SS_E_N_sf"/>
</dbReference>
<accession>A0A7M2WX61</accession>
<dbReference type="Pfam" id="PF00437">
    <property type="entry name" value="T2SSE"/>
    <property type="match status" value="1"/>
</dbReference>
<evidence type="ECO:0000259" key="5">
    <source>
        <dbReference type="PROSITE" id="PS00662"/>
    </source>
</evidence>
<protein>
    <submittedName>
        <fullName evidence="6">Flp pilus assembly complex ATPase component TadA</fullName>
    </submittedName>
</protein>
<dbReference type="EMBL" id="CP063458">
    <property type="protein sequence ID" value="QOV90118.1"/>
    <property type="molecule type" value="Genomic_DNA"/>
</dbReference>
<reference evidence="6 7" key="1">
    <citation type="submission" date="2020-10" db="EMBL/GenBank/DDBJ databases">
        <title>Wide distribution of Phycisphaera-like planctomycetes from WD2101 soil group in peatlands and genome analysis of the first cultivated representative.</title>
        <authorList>
            <person name="Dedysh S.N."/>
            <person name="Beletsky A.V."/>
            <person name="Ivanova A."/>
            <person name="Kulichevskaya I.S."/>
            <person name="Suzina N.E."/>
            <person name="Philippov D.A."/>
            <person name="Rakitin A.L."/>
            <person name="Mardanov A.V."/>
            <person name="Ravin N.V."/>
        </authorList>
    </citation>
    <scope>NUCLEOTIDE SEQUENCE [LARGE SCALE GENOMIC DNA]</scope>
    <source>
        <strain evidence="6 7">M1803</strain>
    </source>
</reference>
<name>A0A7M2WX61_9BACT</name>
<evidence type="ECO:0000256" key="3">
    <source>
        <dbReference type="ARBA" id="ARBA00022840"/>
    </source>
</evidence>
<dbReference type="InterPro" id="IPR001482">
    <property type="entry name" value="T2SS/T4SS_dom"/>
</dbReference>
<sequence length="611" mass="67881">MFGRRNSTSIVTEPPPQRPTAPAVEEHDDDVGGLADLWSPGKTSVRKTVEQLLLERGQITESHLVQARQVSTQTQGKSLTHILLSMQAASEGQILSALAETLNLPFESPDKGKIDTRAFELLPMDYIRKHAVLPMRFEDENCRILVVGMADPNNVFLVDEVRRKTKKELKIVVITAADVGRLCESLTSGNSDMKVDDIIKDMSDDDVQVVKETEKDDVTDLEKMGNESPVIRFVNYLIFDAIKQGASDIHIEPKEKALKIRYRIDGILFEAMNPPHSMTASICSRLKIMANLDIAERRLPQDGRVRAVVHGRKVDLRLSTLPTPYGEKVVMRILDNRSINVKLEDLGFGEDQFTIWKNQIEMPHGILLVTGPTGSGKTTTLYSSLRVLDGNKLNISTVEDPIEYHLGSATQVQVYDKIGMTFSAALRSLLRQDPDVVMLGEIRDAETARIAVQAALTGHLVLSTLHTNDAPASVTRLINIGVEPYLIAAAVNAILAQRLVRKICQTCKTEFKPTEEMQEFLTMQGFGEVTTYKGAGCDKCRKTGYTGRLGVYELMVMDDSMRDIVTSNPDVNVLRKLAREKGLVTLREDGFRKVVKGLTTVDEILRVTEAA</sequence>
<dbReference type="Gene3D" id="3.30.450.90">
    <property type="match status" value="1"/>
</dbReference>
<dbReference type="GO" id="GO:0005886">
    <property type="term" value="C:plasma membrane"/>
    <property type="evidence" value="ECO:0007669"/>
    <property type="project" value="TreeGrafter"/>
</dbReference>
<dbReference type="KEGG" id="hbs:IPV69_01725"/>
<dbReference type="Gene3D" id="3.40.50.300">
    <property type="entry name" value="P-loop containing nucleotide triphosphate hydrolases"/>
    <property type="match status" value="1"/>
</dbReference>
<dbReference type="Gene3D" id="3.30.300.160">
    <property type="entry name" value="Type II secretion system, protein E, N-terminal domain"/>
    <property type="match status" value="1"/>
</dbReference>
<evidence type="ECO:0000313" key="7">
    <source>
        <dbReference type="Proteomes" id="UP000593765"/>
    </source>
</evidence>
<dbReference type="Pfam" id="PF05157">
    <property type="entry name" value="MshEN"/>
    <property type="match status" value="1"/>
</dbReference>
<dbReference type="AlphaFoldDB" id="A0A7M2WX61"/>
<evidence type="ECO:0000313" key="6">
    <source>
        <dbReference type="EMBL" id="QOV90118.1"/>
    </source>
</evidence>
<evidence type="ECO:0000256" key="1">
    <source>
        <dbReference type="ARBA" id="ARBA00006611"/>
    </source>
</evidence>
<dbReference type="FunFam" id="3.30.450.90:FF:000001">
    <property type="entry name" value="Type II secretion system ATPase GspE"/>
    <property type="match status" value="1"/>
</dbReference>
<gene>
    <name evidence="6" type="primary">tadA</name>
    <name evidence="6" type="ORF">IPV69_01725</name>
</gene>
<keyword evidence="7" id="KW-1185">Reference proteome</keyword>
<evidence type="ECO:0000256" key="2">
    <source>
        <dbReference type="ARBA" id="ARBA00022741"/>
    </source>
</evidence>
<dbReference type="InterPro" id="IPR027417">
    <property type="entry name" value="P-loop_NTPase"/>
</dbReference>
<dbReference type="GO" id="GO:0016887">
    <property type="term" value="F:ATP hydrolysis activity"/>
    <property type="evidence" value="ECO:0007669"/>
    <property type="project" value="TreeGrafter"/>
</dbReference>
<dbReference type="RefSeq" id="WP_206293190.1">
    <property type="nucleotide sequence ID" value="NZ_CP063458.1"/>
</dbReference>
<keyword evidence="3" id="KW-0067">ATP-binding</keyword>
<dbReference type="PANTHER" id="PTHR30258">
    <property type="entry name" value="TYPE II SECRETION SYSTEM PROTEIN GSPE-RELATED"/>
    <property type="match status" value="1"/>
</dbReference>
<dbReference type="GO" id="GO:0005524">
    <property type="term" value="F:ATP binding"/>
    <property type="evidence" value="ECO:0007669"/>
    <property type="project" value="UniProtKB-KW"/>
</dbReference>
<proteinExistence type="inferred from homology"/>
<keyword evidence="2" id="KW-0547">Nucleotide-binding</keyword>
<feature type="region of interest" description="Disordered" evidence="4">
    <location>
        <begin position="1"/>
        <end position="33"/>
    </location>
</feature>
<organism evidence="6 7">
    <name type="scientific">Humisphaera borealis</name>
    <dbReference type="NCBI Taxonomy" id="2807512"/>
    <lineage>
        <taxon>Bacteria</taxon>
        <taxon>Pseudomonadati</taxon>
        <taxon>Planctomycetota</taxon>
        <taxon>Phycisphaerae</taxon>
        <taxon>Tepidisphaerales</taxon>
        <taxon>Tepidisphaeraceae</taxon>
        <taxon>Humisphaera</taxon>
    </lineage>
</organism>
<feature type="compositionally biased region" description="Polar residues" evidence="4">
    <location>
        <begin position="1"/>
        <end position="11"/>
    </location>
</feature>
<dbReference type="InterPro" id="IPR007831">
    <property type="entry name" value="T2SS_GspE_N"/>
</dbReference>
<evidence type="ECO:0000256" key="4">
    <source>
        <dbReference type="SAM" id="MobiDB-lite"/>
    </source>
</evidence>
<dbReference type="SUPFAM" id="SSF160246">
    <property type="entry name" value="EspE N-terminal domain-like"/>
    <property type="match status" value="1"/>
</dbReference>
<dbReference type="PROSITE" id="PS00662">
    <property type="entry name" value="T2SP_E"/>
    <property type="match status" value="1"/>
</dbReference>
<dbReference type="PANTHER" id="PTHR30258:SF2">
    <property type="entry name" value="COMG OPERON PROTEIN 1"/>
    <property type="match status" value="1"/>
</dbReference>
<dbReference type="FunFam" id="3.40.50.300:FF:000398">
    <property type="entry name" value="Type IV pilus assembly ATPase PilB"/>
    <property type="match status" value="1"/>
</dbReference>
<dbReference type="SUPFAM" id="SSF52540">
    <property type="entry name" value="P-loop containing nucleoside triphosphate hydrolases"/>
    <property type="match status" value="1"/>
</dbReference>
<dbReference type="Proteomes" id="UP000593765">
    <property type="component" value="Chromosome"/>
</dbReference>
<comment type="similarity">
    <text evidence="1">Belongs to the GSP E family.</text>
</comment>
<feature type="domain" description="Bacterial type II secretion system protein E" evidence="5">
    <location>
        <begin position="430"/>
        <end position="444"/>
    </location>
</feature>
<dbReference type="CDD" id="cd01129">
    <property type="entry name" value="PulE-GspE-like"/>
    <property type="match status" value="1"/>
</dbReference>